<dbReference type="SMART" id="SM00110">
    <property type="entry name" value="C1Q"/>
    <property type="match status" value="1"/>
</dbReference>
<evidence type="ECO:0000313" key="6">
    <source>
        <dbReference type="Proteomes" id="UP001497623"/>
    </source>
</evidence>
<dbReference type="PANTHER" id="PTHR15427:SF33">
    <property type="entry name" value="COLLAGEN IV NC1 DOMAIN-CONTAINING PROTEIN"/>
    <property type="match status" value="1"/>
</dbReference>
<dbReference type="Pfam" id="PF00386">
    <property type="entry name" value="C1q"/>
    <property type="match status" value="1"/>
</dbReference>
<accession>A0AAV2SLV1</accession>
<feature type="domain" description="C1q" evidence="4">
    <location>
        <begin position="29"/>
        <end position="167"/>
    </location>
</feature>
<organism evidence="5 6">
    <name type="scientific">Meganyctiphanes norvegica</name>
    <name type="common">Northern krill</name>
    <name type="synonym">Thysanopoda norvegica</name>
    <dbReference type="NCBI Taxonomy" id="48144"/>
    <lineage>
        <taxon>Eukaryota</taxon>
        <taxon>Metazoa</taxon>
        <taxon>Ecdysozoa</taxon>
        <taxon>Arthropoda</taxon>
        <taxon>Crustacea</taxon>
        <taxon>Multicrustacea</taxon>
        <taxon>Malacostraca</taxon>
        <taxon>Eumalacostraca</taxon>
        <taxon>Eucarida</taxon>
        <taxon>Euphausiacea</taxon>
        <taxon>Euphausiidae</taxon>
        <taxon>Meganyctiphanes</taxon>
    </lineage>
</organism>
<dbReference type="InterPro" id="IPR008983">
    <property type="entry name" value="Tumour_necrosis_fac-like_dom"/>
</dbReference>
<feature type="region of interest" description="Disordered" evidence="3">
    <location>
        <begin position="1"/>
        <end position="37"/>
    </location>
</feature>
<evidence type="ECO:0000259" key="4">
    <source>
        <dbReference type="PROSITE" id="PS50871"/>
    </source>
</evidence>
<evidence type="ECO:0000256" key="1">
    <source>
        <dbReference type="ARBA" id="ARBA00004613"/>
    </source>
</evidence>
<comment type="subcellular location">
    <subcellularLocation>
        <location evidence="1">Secreted</location>
    </subcellularLocation>
</comment>
<protein>
    <recommendedName>
        <fullName evidence="4">C1q domain-containing protein</fullName>
    </recommendedName>
</protein>
<proteinExistence type="predicted"/>
<dbReference type="PROSITE" id="PS50871">
    <property type="entry name" value="C1Q"/>
    <property type="match status" value="1"/>
</dbReference>
<evidence type="ECO:0000256" key="3">
    <source>
        <dbReference type="SAM" id="MobiDB-lite"/>
    </source>
</evidence>
<dbReference type="SUPFAM" id="SSF49842">
    <property type="entry name" value="TNF-like"/>
    <property type="match status" value="1"/>
</dbReference>
<evidence type="ECO:0000256" key="2">
    <source>
        <dbReference type="ARBA" id="ARBA00022525"/>
    </source>
</evidence>
<dbReference type="AlphaFoldDB" id="A0AAV2SLV1"/>
<feature type="compositionally biased region" description="Pro residues" evidence="3">
    <location>
        <begin position="1"/>
        <end position="32"/>
    </location>
</feature>
<dbReference type="PRINTS" id="PR00007">
    <property type="entry name" value="COMPLEMNTC1Q"/>
</dbReference>
<reference evidence="5 6" key="1">
    <citation type="submission" date="2024-05" db="EMBL/GenBank/DDBJ databases">
        <authorList>
            <person name="Wallberg A."/>
        </authorList>
    </citation>
    <scope>NUCLEOTIDE SEQUENCE [LARGE SCALE GENOMIC DNA]</scope>
</reference>
<evidence type="ECO:0000313" key="5">
    <source>
        <dbReference type="EMBL" id="CAL4205566.1"/>
    </source>
</evidence>
<feature type="non-terminal residue" evidence="5">
    <location>
        <position position="1"/>
    </location>
</feature>
<keyword evidence="2" id="KW-0964">Secreted</keyword>
<sequence>PHTPPPHTPPPHTPPPHTPPPNTPPPHTPPPHIGCKSVGFSARKAAGADQWHHIHAHTRIRFQETISNFGPHSWDGTKFCPRCPGHYFFSFHAESSEHGDFTLALIKNQRYQVTAYGSKNGWQFAGNSVMLSMDHDDCVWLELQQGEIYEHPHQEAYTTFTGFLIAS</sequence>
<dbReference type="EMBL" id="CAXKWB010081094">
    <property type="protein sequence ID" value="CAL4205566.1"/>
    <property type="molecule type" value="Genomic_DNA"/>
</dbReference>
<gene>
    <name evidence="5" type="ORF">MNOR_LOCUS37933</name>
</gene>
<dbReference type="InterPro" id="IPR001073">
    <property type="entry name" value="C1q_dom"/>
</dbReference>
<dbReference type="PANTHER" id="PTHR15427">
    <property type="entry name" value="EMILIN ELASTIN MICROFIBRIL INTERFACE-LOCATED PROTEIN ELASTIN MICROFIBRIL INTERFACER"/>
    <property type="match status" value="1"/>
</dbReference>
<dbReference type="Proteomes" id="UP001497623">
    <property type="component" value="Unassembled WGS sequence"/>
</dbReference>
<dbReference type="GO" id="GO:0005581">
    <property type="term" value="C:collagen trimer"/>
    <property type="evidence" value="ECO:0007669"/>
    <property type="project" value="UniProtKB-KW"/>
</dbReference>
<name>A0AAV2SLV1_MEGNR</name>
<comment type="caution">
    <text evidence="5">The sequence shown here is derived from an EMBL/GenBank/DDBJ whole genome shotgun (WGS) entry which is preliminary data.</text>
</comment>
<dbReference type="Gene3D" id="2.60.120.40">
    <property type="match status" value="1"/>
</dbReference>
<dbReference type="InterPro" id="IPR050392">
    <property type="entry name" value="Collagen/C1q_domain"/>
</dbReference>
<keyword evidence="6" id="KW-1185">Reference proteome</keyword>